<dbReference type="AlphaFoldDB" id="A0A8S3X4N6"/>
<proteinExistence type="predicted"/>
<evidence type="ECO:0000313" key="1">
    <source>
        <dbReference type="EMBL" id="CAG5000770.1"/>
    </source>
</evidence>
<organism evidence="1 2">
    <name type="scientific">Parnassius apollo</name>
    <name type="common">Apollo butterfly</name>
    <name type="synonym">Papilio apollo</name>
    <dbReference type="NCBI Taxonomy" id="110799"/>
    <lineage>
        <taxon>Eukaryota</taxon>
        <taxon>Metazoa</taxon>
        <taxon>Ecdysozoa</taxon>
        <taxon>Arthropoda</taxon>
        <taxon>Hexapoda</taxon>
        <taxon>Insecta</taxon>
        <taxon>Pterygota</taxon>
        <taxon>Neoptera</taxon>
        <taxon>Endopterygota</taxon>
        <taxon>Lepidoptera</taxon>
        <taxon>Glossata</taxon>
        <taxon>Ditrysia</taxon>
        <taxon>Papilionoidea</taxon>
        <taxon>Papilionidae</taxon>
        <taxon>Parnassiinae</taxon>
        <taxon>Parnassini</taxon>
        <taxon>Parnassius</taxon>
        <taxon>Parnassius</taxon>
    </lineage>
</organism>
<evidence type="ECO:0000313" key="2">
    <source>
        <dbReference type="Proteomes" id="UP000691718"/>
    </source>
</evidence>
<accession>A0A8S3X4N6</accession>
<dbReference type="OrthoDB" id="118105at2759"/>
<comment type="caution">
    <text evidence="1">The sequence shown here is derived from an EMBL/GenBank/DDBJ whole genome shotgun (WGS) entry which is preliminary data.</text>
</comment>
<sequence>MSARKKLAEDVIQNLVDNLEDISDLSECDENDDPCWGDFVSSPADSCISLPAEQVLERRLEEMFGPEVNYEDVVPGTEVIEQQNVNLLEILESSCNHNISPVPSLDLSSSMSCLQQSIPLASKQNPLLTDQDVLTSEEPADSSASLFINTNLQSNQLACVQDLVTSNVSDSGRSEFIVAESNSSTQQNHHRHARRDRILPRDWKTVADLRTIPLFDKKAEPHKHYTHKTQPIEVFQYFFPDYVVEIIVEQTNGYTHQKEVIIGHPFLAKKSKLILEFL</sequence>
<dbReference type="Proteomes" id="UP000691718">
    <property type="component" value="Unassembled WGS sequence"/>
</dbReference>
<dbReference type="EMBL" id="CAJQZP010000945">
    <property type="protein sequence ID" value="CAG5000770.1"/>
    <property type="molecule type" value="Genomic_DNA"/>
</dbReference>
<protein>
    <submittedName>
        <fullName evidence="1">(apollo) hypothetical protein</fullName>
    </submittedName>
</protein>
<name>A0A8S3X4N6_PARAO</name>
<gene>
    <name evidence="1" type="ORF">PAPOLLO_LOCUS13788</name>
</gene>
<keyword evidence="2" id="KW-1185">Reference proteome</keyword>
<reference evidence="1" key="1">
    <citation type="submission" date="2021-04" db="EMBL/GenBank/DDBJ databases">
        <authorList>
            <person name="Tunstrom K."/>
        </authorList>
    </citation>
    <scope>NUCLEOTIDE SEQUENCE</scope>
</reference>